<protein>
    <recommendedName>
        <fullName evidence="4">Secreted protein</fullName>
    </recommendedName>
</protein>
<evidence type="ECO:0008006" key="4">
    <source>
        <dbReference type="Google" id="ProtNLM"/>
    </source>
</evidence>
<dbReference type="AlphaFoldDB" id="A0A9W7HKV4"/>
<proteinExistence type="predicted"/>
<reference evidence="2" key="1">
    <citation type="submission" date="2023-05" db="EMBL/GenBank/DDBJ databases">
        <title>Genome and transcriptome analyses reveal genes involved in the formation of fine ridges on petal epidermal cells in Hibiscus trionum.</title>
        <authorList>
            <person name="Koshimizu S."/>
            <person name="Masuda S."/>
            <person name="Ishii T."/>
            <person name="Shirasu K."/>
            <person name="Hoshino A."/>
            <person name="Arita M."/>
        </authorList>
    </citation>
    <scope>NUCLEOTIDE SEQUENCE</scope>
    <source>
        <strain evidence="2">Hamamatsu line</strain>
    </source>
</reference>
<accession>A0A9W7HKV4</accession>
<feature type="chain" id="PRO_5040886681" description="Secreted protein" evidence="1">
    <location>
        <begin position="19"/>
        <end position="74"/>
    </location>
</feature>
<sequence length="74" mass="8761">MLIFWIVYFEHASTSCSASASNALFWTPYVQIQCCCQMFCLFIKHASEKYRQWHCGWPPFMQNMKLCLVIVHCC</sequence>
<evidence type="ECO:0000313" key="2">
    <source>
        <dbReference type="EMBL" id="GMI79665.1"/>
    </source>
</evidence>
<name>A0A9W7HKV4_HIBTR</name>
<dbReference type="EMBL" id="BSYR01000016">
    <property type="protein sequence ID" value="GMI79665.1"/>
    <property type="molecule type" value="Genomic_DNA"/>
</dbReference>
<feature type="signal peptide" evidence="1">
    <location>
        <begin position="1"/>
        <end position="18"/>
    </location>
</feature>
<evidence type="ECO:0000313" key="3">
    <source>
        <dbReference type="Proteomes" id="UP001165190"/>
    </source>
</evidence>
<keyword evidence="3" id="KW-1185">Reference proteome</keyword>
<evidence type="ECO:0000256" key="1">
    <source>
        <dbReference type="SAM" id="SignalP"/>
    </source>
</evidence>
<gene>
    <name evidence="2" type="ORF">HRI_001635800</name>
</gene>
<organism evidence="2 3">
    <name type="scientific">Hibiscus trionum</name>
    <name type="common">Flower of an hour</name>
    <dbReference type="NCBI Taxonomy" id="183268"/>
    <lineage>
        <taxon>Eukaryota</taxon>
        <taxon>Viridiplantae</taxon>
        <taxon>Streptophyta</taxon>
        <taxon>Embryophyta</taxon>
        <taxon>Tracheophyta</taxon>
        <taxon>Spermatophyta</taxon>
        <taxon>Magnoliopsida</taxon>
        <taxon>eudicotyledons</taxon>
        <taxon>Gunneridae</taxon>
        <taxon>Pentapetalae</taxon>
        <taxon>rosids</taxon>
        <taxon>malvids</taxon>
        <taxon>Malvales</taxon>
        <taxon>Malvaceae</taxon>
        <taxon>Malvoideae</taxon>
        <taxon>Hibiscus</taxon>
    </lineage>
</organism>
<dbReference type="Proteomes" id="UP001165190">
    <property type="component" value="Unassembled WGS sequence"/>
</dbReference>
<keyword evidence="1" id="KW-0732">Signal</keyword>
<comment type="caution">
    <text evidence="2">The sequence shown here is derived from an EMBL/GenBank/DDBJ whole genome shotgun (WGS) entry which is preliminary data.</text>
</comment>